<reference evidence="2 3" key="1">
    <citation type="submission" date="2018-03" db="EMBL/GenBank/DDBJ databases">
        <authorList>
            <person name="Keele B.F."/>
        </authorList>
    </citation>
    <scope>NUCLEOTIDE SEQUENCE [LARGE SCALE GENOMIC DNA]</scope>
    <source>
        <strain evidence="2 3">CECT 8504</strain>
    </source>
</reference>
<evidence type="ECO:0000313" key="3">
    <source>
        <dbReference type="Proteomes" id="UP000244912"/>
    </source>
</evidence>
<dbReference type="PROSITE" id="PS00397">
    <property type="entry name" value="RECOMBINASES_1"/>
    <property type="match status" value="1"/>
</dbReference>
<gene>
    <name evidence="2" type="ORF">PAA8504_04374</name>
</gene>
<evidence type="ECO:0000256" key="1">
    <source>
        <dbReference type="PROSITE-ProRule" id="PRU10137"/>
    </source>
</evidence>
<dbReference type="GO" id="GO:0000150">
    <property type="term" value="F:DNA strand exchange activity"/>
    <property type="evidence" value="ECO:0007669"/>
    <property type="project" value="InterPro"/>
</dbReference>
<dbReference type="Proteomes" id="UP000244912">
    <property type="component" value="Unassembled WGS sequence"/>
</dbReference>
<name>A0A2R8C2A7_9RHOB</name>
<evidence type="ECO:0000313" key="2">
    <source>
        <dbReference type="EMBL" id="SPJ26509.1"/>
    </source>
</evidence>
<sequence length="46" mass="5121">MSAERLSLSQEIKPDAAVIYCRVSTTKQTIQGHGLACPNREVRFQS</sequence>
<organism evidence="2 3">
    <name type="scientific">Palleronia abyssalis</name>
    <dbReference type="NCBI Taxonomy" id="1501240"/>
    <lineage>
        <taxon>Bacteria</taxon>
        <taxon>Pseudomonadati</taxon>
        <taxon>Pseudomonadota</taxon>
        <taxon>Alphaproteobacteria</taxon>
        <taxon>Rhodobacterales</taxon>
        <taxon>Roseobacteraceae</taxon>
        <taxon>Palleronia</taxon>
    </lineage>
</organism>
<dbReference type="AlphaFoldDB" id="A0A2R8C2A7"/>
<accession>A0A2R8C2A7</accession>
<proteinExistence type="predicted"/>
<evidence type="ECO:0008006" key="4">
    <source>
        <dbReference type="Google" id="ProtNLM"/>
    </source>
</evidence>
<feature type="active site" description="O-(5'-phospho-DNA)-serine intermediate" evidence="1">
    <location>
        <position position="24"/>
    </location>
</feature>
<dbReference type="InterPro" id="IPR006118">
    <property type="entry name" value="Recombinase_CS"/>
</dbReference>
<dbReference type="EMBL" id="ONZF01000033">
    <property type="protein sequence ID" value="SPJ26509.1"/>
    <property type="molecule type" value="Genomic_DNA"/>
</dbReference>
<keyword evidence="3" id="KW-1185">Reference proteome</keyword>
<protein>
    <recommendedName>
        <fullName evidence="4">Resolvase/invertase-type recombinase catalytic domain-containing protein</fullName>
    </recommendedName>
</protein>